<organism evidence="5 6">
    <name type="scientific">Lipomyces tetrasporus</name>
    <dbReference type="NCBI Taxonomy" id="54092"/>
    <lineage>
        <taxon>Eukaryota</taxon>
        <taxon>Fungi</taxon>
        <taxon>Dikarya</taxon>
        <taxon>Ascomycota</taxon>
        <taxon>Saccharomycotina</taxon>
        <taxon>Lipomycetes</taxon>
        <taxon>Lipomycetales</taxon>
        <taxon>Lipomycetaceae</taxon>
        <taxon>Lipomyces</taxon>
    </lineage>
</organism>
<evidence type="ECO:0000313" key="5">
    <source>
        <dbReference type="EMBL" id="KAJ8104030.1"/>
    </source>
</evidence>
<gene>
    <name evidence="5" type="ORF">POJ06DRAFT_11115</name>
</gene>
<keyword evidence="6" id="KW-1185">Reference proteome</keyword>
<dbReference type="EMBL" id="JARPMG010000001">
    <property type="protein sequence ID" value="KAJ8104030.1"/>
    <property type="molecule type" value="Genomic_DNA"/>
</dbReference>
<evidence type="ECO:0000256" key="3">
    <source>
        <dbReference type="PROSITE-ProRule" id="PRU00221"/>
    </source>
</evidence>
<dbReference type="InterPro" id="IPR051179">
    <property type="entry name" value="WD_repeat_multifunction"/>
</dbReference>
<dbReference type="SMART" id="SM00320">
    <property type="entry name" value="WD40"/>
    <property type="match status" value="7"/>
</dbReference>
<name>A0AAD7QYY7_9ASCO</name>
<feature type="region of interest" description="Disordered" evidence="4">
    <location>
        <begin position="1"/>
        <end position="60"/>
    </location>
</feature>
<evidence type="ECO:0000256" key="1">
    <source>
        <dbReference type="ARBA" id="ARBA00022574"/>
    </source>
</evidence>
<feature type="repeat" description="WD" evidence="3">
    <location>
        <begin position="358"/>
        <end position="392"/>
    </location>
</feature>
<protein>
    <submittedName>
        <fullName evidence="5">WD40-repeat-containing domain protein</fullName>
    </submittedName>
</protein>
<evidence type="ECO:0000256" key="4">
    <source>
        <dbReference type="SAM" id="MobiDB-lite"/>
    </source>
</evidence>
<dbReference type="Proteomes" id="UP001217417">
    <property type="component" value="Unassembled WGS sequence"/>
</dbReference>
<dbReference type="PANTHER" id="PTHR19857">
    <property type="entry name" value="MITOCHONDRIAL DIVISION PROTEIN 1-RELATED"/>
    <property type="match status" value="1"/>
</dbReference>
<keyword evidence="2" id="KW-0677">Repeat</keyword>
<evidence type="ECO:0000256" key="2">
    <source>
        <dbReference type="ARBA" id="ARBA00022737"/>
    </source>
</evidence>
<dbReference type="Pfam" id="PF00400">
    <property type="entry name" value="WD40"/>
    <property type="match status" value="3"/>
</dbReference>
<reference evidence="5" key="1">
    <citation type="submission" date="2023-03" db="EMBL/GenBank/DDBJ databases">
        <title>Near-Complete genome sequence of Lipomyces tetrasporous NRRL Y-64009, an oleaginous yeast capable of growing on lignocellulosic hydrolysates.</title>
        <authorList>
            <consortium name="Lawrence Berkeley National Laboratory"/>
            <person name="Jagtap S.S."/>
            <person name="Liu J.-J."/>
            <person name="Walukiewicz H.E."/>
            <person name="Pangilinan J."/>
            <person name="Lipzen A."/>
            <person name="Ahrendt S."/>
            <person name="Koriabine M."/>
            <person name="Cobaugh K."/>
            <person name="Salamov A."/>
            <person name="Yoshinaga Y."/>
            <person name="Ng V."/>
            <person name="Daum C."/>
            <person name="Grigoriev I.V."/>
            <person name="Slininger P.J."/>
            <person name="Dien B.S."/>
            <person name="Jin Y.-S."/>
            <person name="Rao C.V."/>
        </authorList>
    </citation>
    <scope>NUCLEOTIDE SEQUENCE</scope>
    <source>
        <strain evidence="5">NRRL Y-64009</strain>
    </source>
</reference>
<dbReference type="InterPro" id="IPR001680">
    <property type="entry name" value="WD40_rpt"/>
</dbReference>
<dbReference type="InterPro" id="IPR015943">
    <property type="entry name" value="WD40/YVTN_repeat-like_dom_sf"/>
</dbReference>
<feature type="repeat" description="WD" evidence="3">
    <location>
        <begin position="113"/>
        <end position="144"/>
    </location>
</feature>
<keyword evidence="1 3" id="KW-0853">WD repeat</keyword>
<dbReference type="AlphaFoldDB" id="A0AAD7QYY7"/>
<dbReference type="RefSeq" id="XP_056047480.1">
    <property type="nucleotide sequence ID" value="XM_056184070.1"/>
</dbReference>
<accession>A0AAD7QYY7</accession>
<dbReference type="SUPFAM" id="SSF50978">
    <property type="entry name" value="WD40 repeat-like"/>
    <property type="match status" value="1"/>
</dbReference>
<dbReference type="PROSITE" id="PS50294">
    <property type="entry name" value="WD_REPEATS_REGION"/>
    <property type="match status" value="1"/>
</dbReference>
<proteinExistence type="predicted"/>
<dbReference type="Gene3D" id="2.130.10.10">
    <property type="entry name" value="YVTN repeat-like/Quinoprotein amine dehydrogenase"/>
    <property type="match status" value="1"/>
</dbReference>
<dbReference type="PANTHER" id="PTHR19857:SF8">
    <property type="entry name" value="ANGIO-ASSOCIATED MIGRATORY CELL PROTEIN"/>
    <property type="match status" value="1"/>
</dbReference>
<dbReference type="InterPro" id="IPR036322">
    <property type="entry name" value="WD40_repeat_dom_sf"/>
</dbReference>
<comment type="caution">
    <text evidence="5">The sequence shown here is derived from an EMBL/GenBank/DDBJ whole genome shotgun (WGS) entry which is preliminary data.</text>
</comment>
<dbReference type="PROSITE" id="PS50082">
    <property type="entry name" value="WD_REPEATS_2"/>
    <property type="match status" value="2"/>
</dbReference>
<sequence>MNSEQGSGVPSDDEESYFDPSSAQDIIPDDENEEDHPMSDVSDNEDQHQPDATNEDEEIDMSNNSLTYFDKHTDSIFLVESHPKVPLVVTGGGDDRGYVWTSNSVPPKLVTQLSGHTDSLVAGGFSPDGEWLVTGGMDGRVRIWRARARGQKWEFRDSVEEVEEVTWVTFHPTQPLFAFGASNGSAWVYSLAPKFEHLSVLYGHSGSCTAGVFIPAAAPAADDGEEEINLLTISDDGTLISWSIPTGVQNYKISPQQFHYEAPWVNLSLHPTGTSVAIGAADGKVAIVGTRTGSIIATVDVLGATAKTDMPEEEQSVEGIAWCEAMSVLAVGLVAGVICIFDTGSWRVRRTLDLGEAVTKVEFVPGTTELISSSMDGTVRKWDARSGEQLWKGTGHSSGVLGFALADGGRTIITASDEGVALIYK</sequence>
<dbReference type="GeneID" id="80879236"/>
<evidence type="ECO:0000313" key="6">
    <source>
        <dbReference type="Proteomes" id="UP001217417"/>
    </source>
</evidence>